<dbReference type="PANTHER" id="PTHR46829">
    <property type="entry name" value="STERILE ALPHA MOTIF DOMAIN-CONTAINING PROTEIN 15"/>
    <property type="match status" value="1"/>
</dbReference>
<dbReference type="OrthoDB" id="445896at2759"/>
<feature type="coiled-coil region" evidence="1">
    <location>
        <begin position="169"/>
        <end position="196"/>
    </location>
</feature>
<feature type="compositionally biased region" description="Polar residues" evidence="2">
    <location>
        <begin position="300"/>
        <end position="309"/>
    </location>
</feature>
<dbReference type="PROSITE" id="PS50105">
    <property type="entry name" value="SAM_DOMAIN"/>
    <property type="match status" value="1"/>
</dbReference>
<feature type="compositionally biased region" description="Low complexity" evidence="2">
    <location>
        <begin position="268"/>
        <end position="281"/>
    </location>
</feature>
<evidence type="ECO:0000259" key="3">
    <source>
        <dbReference type="PROSITE" id="PS50105"/>
    </source>
</evidence>
<dbReference type="SUPFAM" id="SSF54236">
    <property type="entry name" value="Ubiquitin-like"/>
    <property type="match status" value="1"/>
</dbReference>
<dbReference type="Gene3D" id="3.10.20.90">
    <property type="entry name" value="Phosphatidylinositol 3-kinase Catalytic Subunit, Chain A, domain 1"/>
    <property type="match status" value="1"/>
</dbReference>
<dbReference type="Pfam" id="PF07647">
    <property type="entry name" value="SAM_2"/>
    <property type="match status" value="1"/>
</dbReference>
<dbReference type="GO" id="GO:0007165">
    <property type="term" value="P:signal transduction"/>
    <property type="evidence" value="ECO:0007669"/>
    <property type="project" value="InterPro"/>
</dbReference>
<dbReference type="SUPFAM" id="SSF47769">
    <property type="entry name" value="SAM/Pointed domain"/>
    <property type="match status" value="1"/>
</dbReference>
<feature type="region of interest" description="Disordered" evidence="2">
    <location>
        <begin position="490"/>
        <end position="512"/>
    </location>
</feature>
<feature type="compositionally biased region" description="Low complexity" evidence="2">
    <location>
        <begin position="33"/>
        <end position="54"/>
    </location>
</feature>
<feature type="compositionally biased region" description="Gly residues" evidence="2">
    <location>
        <begin position="490"/>
        <end position="503"/>
    </location>
</feature>
<dbReference type="SMART" id="SM00454">
    <property type="entry name" value="SAM"/>
    <property type="match status" value="1"/>
</dbReference>
<evidence type="ECO:0000256" key="2">
    <source>
        <dbReference type="SAM" id="MobiDB-lite"/>
    </source>
</evidence>
<feature type="domain" description="SAM" evidence="3">
    <location>
        <begin position="70"/>
        <end position="133"/>
    </location>
</feature>
<name>A0A9P4NX94_9PEZI</name>
<dbReference type="InterPro" id="IPR013761">
    <property type="entry name" value="SAM/pointed_sf"/>
</dbReference>
<evidence type="ECO:0000313" key="6">
    <source>
        <dbReference type="Proteomes" id="UP000800235"/>
    </source>
</evidence>
<dbReference type="EMBL" id="MU007018">
    <property type="protein sequence ID" value="KAF2434080.1"/>
    <property type="molecule type" value="Genomic_DNA"/>
</dbReference>
<dbReference type="Gene3D" id="1.10.150.50">
    <property type="entry name" value="Transcription Factor, Ets-1"/>
    <property type="match status" value="1"/>
</dbReference>
<feature type="compositionally biased region" description="Pro residues" evidence="2">
    <location>
        <begin position="211"/>
        <end position="221"/>
    </location>
</feature>
<protein>
    <submittedName>
        <fullName evidence="5">RA-domain-containing protein</fullName>
    </submittedName>
</protein>
<keyword evidence="6" id="KW-1185">Reference proteome</keyword>
<evidence type="ECO:0000313" key="5">
    <source>
        <dbReference type="EMBL" id="KAF2434080.1"/>
    </source>
</evidence>
<evidence type="ECO:0000259" key="4">
    <source>
        <dbReference type="PROSITE" id="PS50200"/>
    </source>
</evidence>
<organism evidence="5 6">
    <name type="scientific">Tothia fuscella</name>
    <dbReference type="NCBI Taxonomy" id="1048955"/>
    <lineage>
        <taxon>Eukaryota</taxon>
        <taxon>Fungi</taxon>
        <taxon>Dikarya</taxon>
        <taxon>Ascomycota</taxon>
        <taxon>Pezizomycotina</taxon>
        <taxon>Dothideomycetes</taxon>
        <taxon>Pleosporomycetidae</taxon>
        <taxon>Venturiales</taxon>
        <taxon>Cylindrosympodiaceae</taxon>
        <taxon>Tothia</taxon>
    </lineage>
</organism>
<feature type="domain" description="Ras-associating" evidence="4">
    <location>
        <begin position="391"/>
        <end position="464"/>
    </location>
</feature>
<keyword evidence="1" id="KW-0175">Coiled coil</keyword>
<dbReference type="InterPro" id="IPR000159">
    <property type="entry name" value="RA_dom"/>
</dbReference>
<dbReference type="SMART" id="SM00314">
    <property type="entry name" value="RA"/>
    <property type="match status" value="1"/>
</dbReference>
<evidence type="ECO:0000256" key="1">
    <source>
        <dbReference type="SAM" id="Coils"/>
    </source>
</evidence>
<proteinExistence type="predicted"/>
<dbReference type="InterPro" id="IPR001660">
    <property type="entry name" value="SAM"/>
</dbReference>
<reference evidence="5" key="1">
    <citation type="journal article" date="2020" name="Stud. Mycol.">
        <title>101 Dothideomycetes genomes: a test case for predicting lifestyles and emergence of pathogens.</title>
        <authorList>
            <person name="Haridas S."/>
            <person name="Albert R."/>
            <person name="Binder M."/>
            <person name="Bloem J."/>
            <person name="Labutti K."/>
            <person name="Salamov A."/>
            <person name="Andreopoulos B."/>
            <person name="Baker S."/>
            <person name="Barry K."/>
            <person name="Bills G."/>
            <person name="Bluhm B."/>
            <person name="Cannon C."/>
            <person name="Castanera R."/>
            <person name="Culley D."/>
            <person name="Daum C."/>
            <person name="Ezra D."/>
            <person name="Gonzalez J."/>
            <person name="Henrissat B."/>
            <person name="Kuo A."/>
            <person name="Liang C."/>
            <person name="Lipzen A."/>
            <person name="Lutzoni F."/>
            <person name="Magnuson J."/>
            <person name="Mondo S."/>
            <person name="Nolan M."/>
            <person name="Ohm R."/>
            <person name="Pangilinan J."/>
            <person name="Park H.-J."/>
            <person name="Ramirez L."/>
            <person name="Alfaro M."/>
            <person name="Sun H."/>
            <person name="Tritt A."/>
            <person name="Yoshinaga Y."/>
            <person name="Zwiers L.-H."/>
            <person name="Turgeon B."/>
            <person name="Goodwin S."/>
            <person name="Spatafora J."/>
            <person name="Crous P."/>
            <person name="Grigoriev I."/>
        </authorList>
    </citation>
    <scope>NUCLEOTIDE SEQUENCE</scope>
    <source>
        <strain evidence="5">CBS 130266</strain>
    </source>
</reference>
<dbReference type="AlphaFoldDB" id="A0A9P4NX94"/>
<dbReference type="CDD" id="cd01786">
    <property type="entry name" value="RA_STE50"/>
    <property type="match status" value="1"/>
</dbReference>
<dbReference type="Pfam" id="PF00788">
    <property type="entry name" value="RA"/>
    <property type="match status" value="1"/>
</dbReference>
<feature type="region of interest" description="Disordered" evidence="2">
    <location>
        <begin position="204"/>
        <end position="384"/>
    </location>
</feature>
<dbReference type="PROSITE" id="PS50200">
    <property type="entry name" value="RA"/>
    <property type="match status" value="1"/>
</dbReference>
<dbReference type="CDD" id="cd09533">
    <property type="entry name" value="SAM_Ste50-like_fungal"/>
    <property type="match status" value="1"/>
</dbReference>
<feature type="region of interest" description="Disordered" evidence="2">
    <location>
        <begin position="1"/>
        <end position="61"/>
    </location>
</feature>
<gene>
    <name evidence="5" type="ORF">EJ08DRAFT_583044</name>
</gene>
<accession>A0A9P4NX94</accession>
<comment type="caution">
    <text evidence="5">The sequence shown here is derived from an EMBL/GenBank/DDBJ whole genome shotgun (WGS) entry which is preliminary data.</text>
</comment>
<dbReference type="Proteomes" id="UP000800235">
    <property type="component" value="Unassembled WGS sequence"/>
</dbReference>
<sequence length="512" mass="55569">MSAYKPTTNYHEDSDADDEYERSVFISPQMQHPDFQSASPSDSDSPSTEHTPTTYSHREGISPRGLITEWSAEQCADFVSGLGLPQYGDSFVDEAITGDALVALLHSDLKEMGINSIGHRLTILKGVYDMKLKQNVTMEPEHYIPLSAESESKDTAPTQDDIARIIHIIKDRDAEMRLLRDDLQRISEENRKLREEVLPLVKQAKDLNQPLPTPSDYPAPSPADSQSKLQRKFSTKRLFLSNPPKGSLSPTTIQEGRGLQDGSTLDPSAAAMAASSHLTASMRDMPGGNSPNLPQPSPTSPAYSQIQAPSSGGSSSRAFRNNNNNNEDNRMENGRYESTYSTSSTIRHTDKNNSSSNENAPLSGNSLQTPASATSSNSTSTRETNPQVEIFKSFRVSIDDPCHKVLPVALKKYNITADWRQYALYIVHGDQERCLGLNERPLILFKQLDREGRKPMFMLRKHASPMEGSVSTIGAGGQLGEAVSVGGGGGGGGNGGMSMGGSRGVQLPGGVL</sequence>
<dbReference type="PANTHER" id="PTHR46829:SF1">
    <property type="entry name" value="STERILE ALPHA MOTIF DOMAIN-CONTAINING PROTEIN 15"/>
    <property type="match status" value="1"/>
</dbReference>
<dbReference type="InterPro" id="IPR029071">
    <property type="entry name" value="Ubiquitin-like_domsf"/>
</dbReference>
<feature type="compositionally biased region" description="Polar residues" evidence="2">
    <location>
        <begin position="336"/>
        <end position="368"/>
    </location>
</feature>
<feature type="compositionally biased region" description="Low complexity" evidence="2">
    <location>
        <begin position="369"/>
        <end position="384"/>
    </location>
</feature>
<feature type="compositionally biased region" description="Low complexity" evidence="2">
    <location>
        <begin position="310"/>
        <end position="326"/>
    </location>
</feature>